<keyword evidence="1" id="KW-0472">Membrane</keyword>
<keyword evidence="1" id="KW-1133">Transmembrane helix</keyword>
<feature type="transmembrane region" description="Helical" evidence="1">
    <location>
        <begin position="70"/>
        <end position="89"/>
    </location>
</feature>
<dbReference type="AlphaFoldDB" id="A0A8D8Z9P3"/>
<protein>
    <submittedName>
        <fullName evidence="2">Uncharacterized protein</fullName>
    </submittedName>
</protein>
<reference evidence="2" key="1">
    <citation type="submission" date="2021-05" db="EMBL/GenBank/DDBJ databases">
        <authorList>
            <person name="Alioto T."/>
            <person name="Alioto T."/>
            <person name="Gomez Garrido J."/>
        </authorList>
    </citation>
    <scope>NUCLEOTIDE SEQUENCE</scope>
</reference>
<sequence length="127" mass="15185">MYVTLCVQRVCLWLSHMLIVCYMKWLYMLFILFVICSYRGCIISYGCLNCLISLYIIYSYRSVCWDVVGITYSFIVLNLYTGSFICWYASWYCTKVWYVLYCLVDISLPSDTSFTHSFYFIHTDSMF</sequence>
<keyword evidence="1" id="KW-0812">Transmembrane</keyword>
<evidence type="ECO:0000313" key="2">
    <source>
        <dbReference type="EMBL" id="CAG6743525.1"/>
    </source>
</evidence>
<evidence type="ECO:0000256" key="1">
    <source>
        <dbReference type="SAM" id="Phobius"/>
    </source>
</evidence>
<accession>A0A8D8Z9P3</accession>
<name>A0A8D8Z9P3_9HEMI</name>
<organism evidence="2">
    <name type="scientific">Cacopsylla melanoneura</name>
    <dbReference type="NCBI Taxonomy" id="428564"/>
    <lineage>
        <taxon>Eukaryota</taxon>
        <taxon>Metazoa</taxon>
        <taxon>Ecdysozoa</taxon>
        <taxon>Arthropoda</taxon>
        <taxon>Hexapoda</taxon>
        <taxon>Insecta</taxon>
        <taxon>Pterygota</taxon>
        <taxon>Neoptera</taxon>
        <taxon>Paraneoptera</taxon>
        <taxon>Hemiptera</taxon>
        <taxon>Sternorrhyncha</taxon>
        <taxon>Psylloidea</taxon>
        <taxon>Psyllidae</taxon>
        <taxon>Psyllinae</taxon>
        <taxon>Cacopsylla</taxon>
    </lineage>
</organism>
<feature type="transmembrane region" description="Helical" evidence="1">
    <location>
        <begin position="42"/>
        <end position="58"/>
    </location>
</feature>
<dbReference type="EMBL" id="HBUF01449154">
    <property type="protein sequence ID" value="CAG6743525.1"/>
    <property type="molecule type" value="Transcribed_RNA"/>
</dbReference>
<feature type="transmembrane region" description="Helical" evidence="1">
    <location>
        <begin position="12"/>
        <end position="35"/>
    </location>
</feature>
<proteinExistence type="predicted"/>